<accession>A0ABY1HGZ8</accession>
<protein>
    <recommendedName>
        <fullName evidence="3">DUF3024 domain-containing protein</fullName>
    </recommendedName>
</protein>
<dbReference type="Pfam" id="PF11225">
    <property type="entry name" value="DUF3024"/>
    <property type="match status" value="1"/>
</dbReference>
<gene>
    <name evidence="1" type="ORF">MT2528_3326</name>
</gene>
<dbReference type="Proteomes" id="UP000182660">
    <property type="component" value="Unassembled WGS sequence"/>
</dbReference>
<dbReference type="InterPro" id="IPR021388">
    <property type="entry name" value="DUF3024"/>
</dbReference>
<dbReference type="EMBL" id="FPLJ01000073">
    <property type="protein sequence ID" value="SGY97034.1"/>
    <property type="molecule type" value="Genomic_DNA"/>
</dbReference>
<name>A0ABY1HGZ8_9GAMM</name>
<organism evidence="1 2">
    <name type="scientific">Moritella viscosa</name>
    <dbReference type="NCBI Taxonomy" id="80854"/>
    <lineage>
        <taxon>Bacteria</taxon>
        <taxon>Pseudomonadati</taxon>
        <taxon>Pseudomonadota</taxon>
        <taxon>Gammaproteobacteria</taxon>
        <taxon>Alteromonadales</taxon>
        <taxon>Moritellaceae</taxon>
        <taxon>Moritella</taxon>
    </lineage>
</organism>
<proteinExistence type="predicted"/>
<keyword evidence="2" id="KW-1185">Reference proteome</keyword>
<evidence type="ECO:0000313" key="1">
    <source>
        <dbReference type="EMBL" id="SGY97034.1"/>
    </source>
</evidence>
<evidence type="ECO:0008006" key="3">
    <source>
        <dbReference type="Google" id="ProtNLM"/>
    </source>
</evidence>
<reference evidence="1 2" key="1">
    <citation type="submission" date="2016-11" db="EMBL/GenBank/DDBJ databases">
        <authorList>
            <person name="Klemetsen T."/>
        </authorList>
    </citation>
    <scope>NUCLEOTIDE SEQUENCE [LARGE SCALE GENOMIC DNA]</scope>
    <source>
        <strain evidence="1">MT 2528</strain>
    </source>
</reference>
<comment type="caution">
    <text evidence="1">The sequence shown here is derived from an EMBL/GenBank/DDBJ whole genome shotgun (WGS) entry which is preliminary data.</text>
</comment>
<sequence length="65" mass="8011">MWNDPTKNTEVLVAKFTYVKKDKIWKLYWLRQNLKWQVYESEGINQYLDPLLEIVQEDRQACFWG</sequence>
<evidence type="ECO:0000313" key="2">
    <source>
        <dbReference type="Proteomes" id="UP000182660"/>
    </source>
</evidence>